<dbReference type="InterPro" id="IPR029044">
    <property type="entry name" value="Nucleotide-diphossugar_trans"/>
</dbReference>
<dbReference type="AlphaFoldDB" id="A0A1I6D3B3"/>
<organism evidence="1 2">
    <name type="scientific">Poseidonocella sedimentorum</name>
    <dbReference type="NCBI Taxonomy" id="871652"/>
    <lineage>
        <taxon>Bacteria</taxon>
        <taxon>Pseudomonadati</taxon>
        <taxon>Pseudomonadota</taxon>
        <taxon>Alphaproteobacteria</taxon>
        <taxon>Rhodobacterales</taxon>
        <taxon>Roseobacteraceae</taxon>
        <taxon>Poseidonocella</taxon>
    </lineage>
</organism>
<reference evidence="1 2" key="1">
    <citation type="submission" date="2016-10" db="EMBL/GenBank/DDBJ databases">
        <authorList>
            <person name="de Groot N.N."/>
        </authorList>
    </citation>
    <scope>NUCLEOTIDE SEQUENCE [LARGE SCALE GENOMIC DNA]</scope>
    <source>
        <strain evidence="2">KMM 9023,NRIC 0796,JCM 17311,KCTC 23692</strain>
    </source>
</reference>
<dbReference type="RefSeq" id="WP_143104090.1">
    <property type="nucleotide sequence ID" value="NZ_FOYI01000002.1"/>
</dbReference>
<evidence type="ECO:0000313" key="1">
    <source>
        <dbReference type="EMBL" id="SFQ99984.1"/>
    </source>
</evidence>
<evidence type="ECO:0000313" key="2">
    <source>
        <dbReference type="Proteomes" id="UP000199302"/>
    </source>
</evidence>
<dbReference type="CDD" id="cd00761">
    <property type="entry name" value="Glyco_tranf_GTA_type"/>
    <property type="match status" value="1"/>
</dbReference>
<dbReference type="OrthoDB" id="7838294at2"/>
<gene>
    <name evidence="1" type="ORF">SAMN04515673_10265</name>
</gene>
<dbReference type="EMBL" id="FOYI01000002">
    <property type="protein sequence ID" value="SFQ99984.1"/>
    <property type="molecule type" value="Genomic_DNA"/>
</dbReference>
<keyword evidence="2" id="KW-1185">Reference proteome</keyword>
<protein>
    <recommendedName>
        <fullName evidence="3">Glycosyl transferase family 2</fullName>
    </recommendedName>
</protein>
<name>A0A1I6D3B3_9RHOB</name>
<proteinExistence type="predicted"/>
<dbReference type="SUPFAM" id="SSF53448">
    <property type="entry name" value="Nucleotide-diphospho-sugar transferases"/>
    <property type="match status" value="1"/>
</dbReference>
<sequence length="299" mass="33475">MQRKTVSQWQRVLRPALARLAPDLLSDLDSAEAAALALRAAPRLEAPARVTFVIPLVGRAVIADWEQVVARLRDTVESLLHQSDPRWQAIICCEDTPDLPWSDQLRHLPYIKHDDGFDKWDKLRHLVDAACARGGPGYLMPFDADDLAHPDLVRDMLRGASPTGYLMTSGYLYDVSGRRLARAEPRSLRRPRQKAFWKLCGSCAAFPLLPGDPLHAAFLQGAVSYEHRMFEYLARLSGRPLAPEAEPRVTYMTNHGNNFSKLRGRGDFKSRLISRYEITDTAALDRFAAAFPMAADPGS</sequence>
<accession>A0A1I6D3B3</accession>
<dbReference type="STRING" id="871652.SAMN04515673_10265"/>
<dbReference type="Proteomes" id="UP000199302">
    <property type="component" value="Unassembled WGS sequence"/>
</dbReference>
<evidence type="ECO:0008006" key="3">
    <source>
        <dbReference type="Google" id="ProtNLM"/>
    </source>
</evidence>